<keyword evidence="1" id="KW-0472">Membrane</keyword>
<dbReference type="InterPro" id="IPR009577">
    <property type="entry name" value="Sm_multidrug_ex"/>
</dbReference>
<organism evidence="2 3">
    <name type="scientific">Candidatus Magasanikbacteria bacterium CG11_big_fil_rev_8_21_14_0_20_39_34</name>
    <dbReference type="NCBI Taxonomy" id="1974653"/>
    <lineage>
        <taxon>Bacteria</taxon>
        <taxon>Candidatus Magasanikiibacteriota</taxon>
    </lineage>
</organism>
<evidence type="ECO:0000313" key="2">
    <source>
        <dbReference type="EMBL" id="PIR03637.1"/>
    </source>
</evidence>
<feature type="transmembrane region" description="Helical" evidence="1">
    <location>
        <begin position="99"/>
        <end position="117"/>
    </location>
</feature>
<evidence type="ECO:0000256" key="1">
    <source>
        <dbReference type="SAM" id="Phobius"/>
    </source>
</evidence>
<keyword evidence="1" id="KW-1133">Transmembrane helix</keyword>
<gene>
    <name evidence="2" type="ORF">COV59_05620</name>
</gene>
<evidence type="ECO:0000313" key="3">
    <source>
        <dbReference type="Proteomes" id="UP000229600"/>
    </source>
</evidence>
<dbReference type="PANTHER" id="PTHR36007">
    <property type="entry name" value="TRANSPORT PROTEIN-RELATED"/>
    <property type="match status" value="1"/>
</dbReference>
<dbReference type="Pfam" id="PF06695">
    <property type="entry name" value="Sm_multidrug_ex"/>
    <property type="match status" value="1"/>
</dbReference>
<dbReference type="Proteomes" id="UP000229600">
    <property type="component" value="Unassembled WGS sequence"/>
</dbReference>
<keyword evidence="1" id="KW-0812">Transmembrane</keyword>
<name>A0A2H0N414_9BACT</name>
<dbReference type="PANTHER" id="PTHR36007:SF2">
    <property type="entry name" value="TRANSPORT PROTEIN-RELATED"/>
    <property type="match status" value="1"/>
</dbReference>
<reference evidence="2 3" key="1">
    <citation type="submission" date="2017-09" db="EMBL/GenBank/DDBJ databases">
        <title>Depth-based differentiation of microbial function through sediment-hosted aquifers and enrichment of novel symbionts in the deep terrestrial subsurface.</title>
        <authorList>
            <person name="Probst A.J."/>
            <person name="Ladd B."/>
            <person name="Jarett J.K."/>
            <person name="Geller-Mcgrath D.E."/>
            <person name="Sieber C.M."/>
            <person name="Emerson J.B."/>
            <person name="Anantharaman K."/>
            <person name="Thomas B.C."/>
            <person name="Malmstrom R."/>
            <person name="Stieglmeier M."/>
            <person name="Klingl A."/>
            <person name="Woyke T."/>
            <person name="Ryan C.M."/>
            <person name="Banfield J.F."/>
        </authorList>
    </citation>
    <scope>NUCLEOTIDE SEQUENCE [LARGE SCALE GENOMIC DNA]</scope>
    <source>
        <strain evidence="2">CG11_big_fil_rev_8_21_14_0_20_39_34</strain>
    </source>
</reference>
<feature type="transmembrane region" description="Helical" evidence="1">
    <location>
        <begin position="137"/>
        <end position="159"/>
    </location>
</feature>
<dbReference type="AlphaFoldDB" id="A0A2H0N414"/>
<accession>A0A2H0N414</accession>
<feature type="transmembrane region" description="Helical" evidence="1">
    <location>
        <begin position="48"/>
        <end position="70"/>
    </location>
</feature>
<sequence>MFHINPVDWFSGLSPEWAVFWTSMIPITEIRASIPLGIEVYGLPIWKVWVISVLGDILPPIFILMCIPYFHKWAVNKKFFGPVLAKLLERAEKKFSGKFAKYGVVALVLFVGIPLPLTGSWTGSLAAFVFNIPYKKAVKLIFFGVCLAATIVTLITLFASEALHFFL</sequence>
<comment type="caution">
    <text evidence="2">The sequence shown here is derived from an EMBL/GenBank/DDBJ whole genome shotgun (WGS) entry which is preliminary data.</text>
</comment>
<protein>
    <submittedName>
        <fullName evidence="2">Small multi-drug export protein</fullName>
    </submittedName>
</protein>
<proteinExistence type="predicted"/>
<dbReference type="EMBL" id="PCWN01000011">
    <property type="protein sequence ID" value="PIR03637.1"/>
    <property type="molecule type" value="Genomic_DNA"/>
</dbReference>